<dbReference type="GO" id="GO:0043682">
    <property type="term" value="F:P-type divalent copper transporter activity"/>
    <property type="evidence" value="ECO:0007669"/>
    <property type="project" value="TreeGrafter"/>
</dbReference>
<feature type="transmembrane region" description="Helical" evidence="4">
    <location>
        <begin position="88"/>
        <end position="106"/>
    </location>
</feature>
<dbReference type="InterPro" id="IPR036163">
    <property type="entry name" value="HMA_dom_sf"/>
</dbReference>
<keyword evidence="3" id="KW-1278">Translocase</keyword>
<organism evidence="6">
    <name type="scientific">Hyalella azteca</name>
    <name type="common">Amphipod</name>
    <dbReference type="NCBI Taxonomy" id="294128"/>
    <lineage>
        <taxon>Eukaryota</taxon>
        <taxon>Metazoa</taxon>
        <taxon>Ecdysozoa</taxon>
        <taxon>Arthropoda</taxon>
        <taxon>Crustacea</taxon>
        <taxon>Multicrustacea</taxon>
        <taxon>Malacostraca</taxon>
        <taxon>Eumalacostraca</taxon>
        <taxon>Peracarida</taxon>
        <taxon>Amphipoda</taxon>
        <taxon>Senticaudata</taxon>
        <taxon>Talitrida</taxon>
        <taxon>Talitroidea</taxon>
        <taxon>Hyalellidae</taxon>
        <taxon>Hyalella</taxon>
    </lineage>
</organism>
<name>A0A6A0H256_HYAAZ</name>
<dbReference type="PANTHER" id="PTHR43520:SF8">
    <property type="entry name" value="P-TYPE CU(+) TRANSPORTER"/>
    <property type="match status" value="1"/>
</dbReference>
<dbReference type="PANTHER" id="PTHR43520">
    <property type="entry name" value="ATP7, ISOFORM B"/>
    <property type="match status" value="1"/>
</dbReference>
<feature type="domain" description="HMA" evidence="5">
    <location>
        <begin position="1"/>
        <end position="64"/>
    </location>
</feature>
<dbReference type="Gene3D" id="3.30.70.100">
    <property type="match status" value="1"/>
</dbReference>
<dbReference type="GO" id="GO:0005507">
    <property type="term" value="F:copper ion binding"/>
    <property type="evidence" value="ECO:0007669"/>
    <property type="project" value="TreeGrafter"/>
</dbReference>
<accession>A0A6A0H256</accession>
<dbReference type="AlphaFoldDB" id="A0A6A0H256"/>
<dbReference type="InterPro" id="IPR017969">
    <property type="entry name" value="Heavy-metal-associated_CS"/>
</dbReference>
<evidence type="ECO:0000256" key="3">
    <source>
        <dbReference type="ARBA" id="ARBA00022967"/>
    </source>
</evidence>
<evidence type="ECO:0000256" key="1">
    <source>
        <dbReference type="ARBA" id="ARBA00022723"/>
    </source>
</evidence>
<keyword evidence="4" id="KW-0472">Membrane</keyword>
<evidence type="ECO:0000259" key="5">
    <source>
        <dbReference type="PROSITE" id="PS50846"/>
    </source>
</evidence>
<dbReference type="GO" id="GO:0005886">
    <property type="term" value="C:plasma membrane"/>
    <property type="evidence" value="ECO:0007669"/>
    <property type="project" value="TreeGrafter"/>
</dbReference>
<dbReference type="PRINTS" id="PR00942">
    <property type="entry name" value="CUATPASEI"/>
</dbReference>
<gene>
    <name evidence="6" type="ORF">HAZT_HAZT001932</name>
</gene>
<dbReference type="GO" id="GO:0006878">
    <property type="term" value="P:intracellular copper ion homeostasis"/>
    <property type="evidence" value="ECO:0007669"/>
    <property type="project" value="TreeGrafter"/>
</dbReference>
<protein>
    <recommendedName>
        <fullName evidence="5">HMA domain-containing protein</fullName>
    </recommendedName>
</protein>
<dbReference type="GO" id="GO:0060003">
    <property type="term" value="P:copper ion export"/>
    <property type="evidence" value="ECO:0007669"/>
    <property type="project" value="TreeGrafter"/>
</dbReference>
<dbReference type="PROSITE" id="PS01047">
    <property type="entry name" value="HMA_1"/>
    <property type="match status" value="1"/>
</dbReference>
<dbReference type="Pfam" id="PF00403">
    <property type="entry name" value="HMA"/>
    <property type="match status" value="1"/>
</dbReference>
<keyword evidence="1" id="KW-0479">Metal-binding</keyword>
<keyword evidence="2" id="KW-0406">Ion transport</keyword>
<keyword evidence="2" id="KW-0186">Copper</keyword>
<sequence>MLQISGMTCSSCVHVIESHVKKLRGVQSAVVALTTTKGKFCFDPATTGPRDIIECIEGLGFTASLQNTSMKSSNYLDHSSEIAKWRNSFIVSLLFGLPAMIVMIYYMVMMVMLMSAGLPAMIVMIYYMAMMKHMTHEQMCCVVPGLSLENLLLFLLSTPVQFVGGRHFYVQAVKALRHGTANMDVLIMLATTVSYLYSVGVVLAAMILVQPTSPMTFFDTPPMLLMFVAAGRWLEHVTKGKTSEALAKLISLQATEACLVTIDPDTKQVLTEKIIDVELIQRADVLKVRYEVYYLTV</sequence>
<keyword evidence="2" id="KW-0813">Transport</keyword>
<dbReference type="GO" id="GO:0015677">
    <property type="term" value="P:copper ion import"/>
    <property type="evidence" value="ECO:0007669"/>
    <property type="project" value="TreeGrafter"/>
</dbReference>
<dbReference type="CDD" id="cd00371">
    <property type="entry name" value="HMA"/>
    <property type="match status" value="1"/>
</dbReference>
<evidence type="ECO:0000313" key="6">
    <source>
        <dbReference type="EMBL" id="KAA0194713.1"/>
    </source>
</evidence>
<dbReference type="PROSITE" id="PS50846">
    <property type="entry name" value="HMA_2"/>
    <property type="match status" value="1"/>
</dbReference>
<reference evidence="6" key="3">
    <citation type="submission" date="2019-06" db="EMBL/GenBank/DDBJ databases">
        <authorList>
            <person name="Poynton C."/>
            <person name="Hasenbein S."/>
            <person name="Benoit J.B."/>
            <person name="Sepulveda M.S."/>
            <person name="Poelchau M.F."/>
            <person name="Murali S.C."/>
            <person name="Chen S."/>
            <person name="Glastad K.M."/>
            <person name="Werren J.H."/>
            <person name="Vineis J.H."/>
            <person name="Bowen J.L."/>
            <person name="Friedrich M."/>
            <person name="Jones J."/>
            <person name="Robertson H.M."/>
            <person name="Feyereisen R."/>
            <person name="Mechler-Hickson A."/>
            <person name="Mathers N."/>
            <person name="Lee C.E."/>
            <person name="Colbourne J.K."/>
            <person name="Biales A."/>
            <person name="Johnston J.S."/>
            <person name="Wellborn G.A."/>
            <person name="Rosendale A.J."/>
            <person name="Cridge A.G."/>
            <person name="Munoz-Torres M.C."/>
            <person name="Bain P.A."/>
            <person name="Manny A.R."/>
            <person name="Major K.M."/>
            <person name="Lambert F.N."/>
            <person name="Vulpe C.D."/>
            <person name="Tuck P."/>
            <person name="Blalock B.J."/>
            <person name="Lin Y.-Y."/>
            <person name="Smith M.E."/>
            <person name="Ochoa-Acuna H."/>
            <person name="Chen M.-J.M."/>
            <person name="Childers C.P."/>
            <person name="Qu J."/>
            <person name="Dugan S."/>
            <person name="Lee S.L."/>
            <person name="Chao H."/>
            <person name="Dinh H."/>
            <person name="Han Y."/>
            <person name="Doddapaneni H."/>
            <person name="Worley K.C."/>
            <person name="Muzny D.M."/>
            <person name="Gibbs R.A."/>
            <person name="Richards S."/>
        </authorList>
    </citation>
    <scope>NUCLEOTIDE SEQUENCE</scope>
    <source>
        <strain evidence="6">HAZT.00-mixed</strain>
        <tissue evidence="6">Whole organism</tissue>
    </source>
</reference>
<feature type="transmembrane region" description="Helical" evidence="4">
    <location>
        <begin position="185"/>
        <end position="209"/>
    </location>
</feature>
<reference evidence="6" key="1">
    <citation type="submission" date="2014-08" db="EMBL/GenBank/DDBJ databases">
        <authorList>
            <person name="Murali S."/>
            <person name="Richards S."/>
            <person name="Bandaranaike D."/>
            <person name="Bellair M."/>
            <person name="Blankenburg K."/>
            <person name="Chao H."/>
            <person name="Dinh H."/>
            <person name="Doddapaneni H."/>
            <person name="Dugan-Rocha S."/>
            <person name="Elkadiri S."/>
            <person name="Gnanaolivu R."/>
            <person name="Hughes D."/>
            <person name="Lee S."/>
            <person name="Li M."/>
            <person name="Ming W."/>
            <person name="Munidasa M."/>
            <person name="Muniz J."/>
            <person name="Nguyen L."/>
            <person name="Osuji N."/>
            <person name="Pu L.-L."/>
            <person name="Puazo M."/>
            <person name="Skinner E."/>
            <person name="Qu C."/>
            <person name="Quiroz J."/>
            <person name="Raj R."/>
            <person name="Weissenberger G."/>
            <person name="Xin Y."/>
            <person name="Zou X."/>
            <person name="Han Y."/>
            <person name="Worley K."/>
            <person name="Muzny D."/>
            <person name="Gibbs R."/>
        </authorList>
    </citation>
    <scope>NUCLEOTIDE SEQUENCE</scope>
    <source>
        <strain evidence="6">HAZT.00-mixed</strain>
        <tissue evidence="6">Whole organism</tissue>
    </source>
</reference>
<proteinExistence type="predicted"/>
<keyword evidence="2" id="KW-0187">Copper transport</keyword>
<comment type="caution">
    <text evidence="6">The sequence shown here is derived from an EMBL/GenBank/DDBJ whole genome shotgun (WGS) entry which is preliminary data.</text>
</comment>
<keyword evidence="4" id="KW-0812">Transmembrane</keyword>
<feature type="transmembrane region" description="Helical" evidence="4">
    <location>
        <begin position="112"/>
        <end position="129"/>
    </location>
</feature>
<dbReference type="GO" id="GO:0005802">
    <property type="term" value="C:trans-Golgi network"/>
    <property type="evidence" value="ECO:0007669"/>
    <property type="project" value="TreeGrafter"/>
</dbReference>
<dbReference type="Proteomes" id="UP000711488">
    <property type="component" value="Unassembled WGS sequence"/>
</dbReference>
<dbReference type="FunFam" id="3.30.70.100:FF:000001">
    <property type="entry name" value="ATPase copper transporting beta"/>
    <property type="match status" value="1"/>
</dbReference>
<dbReference type="InterPro" id="IPR006121">
    <property type="entry name" value="HMA_dom"/>
</dbReference>
<reference evidence="6" key="2">
    <citation type="journal article" date="2018" name="Environ. Sci. Technol.">
        <title>The Toxicogenome of Hyalella azteca: A Model for Sediment Ecotoxicology and Evolutionary Toxicology.</title>
        <authorList>
            <person name="Poynton H.C."/>
            <person name="Hasenbein S."/>
            <person name="Benoit J.B."/>
            <person name="Sepulveda M.S."/>
            <person name="Poelchau M.F."/>
            <person name="Hughes D.S.T."/>
            <person name="Murali S.C."/>
            <person name="Chen S."/>
            <person name="Glastad K.M."/>
            <person name="Goodisman M.A.D."/>
            <person name="Werren J.H."/>
            <person name="Vineis J.H."/>
            <person name="Bowen J.L."/>
            <person name="Friedrich M."/>
            <person name="Jones J."/>
            <person name="Robertson H.M."/>
            <person name="Feyereisen R."/>
            <person name="Mechler-Hickson A."/>
            <person name="Mathers N."/>
            <person name="Lee C.E."/>
            <person name="Colbourne J.K."/>
            <person name="Biales A."/>
            <person name="Johnston J.S."/>
            <person name="Wellborn G.A."/>
            <person name="Rosendale A.J."/>
            <person name="Cridge A.G."/>
            <person name="Munoz-Torres M.C."/>
            <person name="Bain P.A."/>
            <person name="Manny A.R."/>
            <person name="Major K.M."/>
            <person name="Lambert F.N."/>
            <person name="Vulpe C.D."/>
            <person name="Tuck P."/>
            <person name="Blalock B.J."/>
            <person name="Lin Y.Y."/>
            <person name="Smith M.E."/>
            <person name="Ochoa-Acuna H."/>
            <person name="Chen M.M."/>
            <person name="Childers C.P."/>
            <person name="Qu J."/>
            <person name="Dugan S."/>
            <person name="Lee S.L."/>
            <person name="Chao H."/>
            <person name="Dinh H."/>
            <person name="Han Y."/>
            <person name="Doddapaneni H."/>
            <person name="Worley K.C."/>
            <person name="Muzny D.M."/>
            <person name="Gibbs R.A."/>
            <person name="Richards S."/>
        </authorList>
    </citation>
    <scope>NUCLEOTIDE SEQUENCE</scope>
    <source>
        <strain evidence="6">HAZT.00-mixed</strain>
        <tissue evidence="6">Whole organism</tissue>
    </source>
</reference>
<dbReference type="SUPFAM" id="SSF55008">
    <property type="entry name" value="HMA, heavy metal-associated domain"/>
    <property type="match status" value="1"/>
</dbReference>
<evidence type="ECO:0000256" key="4">
    <source>
        <dbReference type="SAM" id="Phobius"/>
    </source>
</evidence>
<evidence type="ECO:0000256" key="2">
    <source>
        <dbReference type="ARBA" id="ARBA00022796"/>
    </source>
</evidence>
<keyword evidence="4" id="KW-1133">Transmembrane helix</keyword>
<dbReference type="EMBL" id="JQDR03010098">
    <property type="protein sequence ID" value="KAA0194713.1"/>
    <property type="molecule type" value="Genomic_DNA"/>
</dbReference>